<gene>
    <name evidence="2" type="ORF">ASIM_LOCUS14152</name>
</gene>
<reference evidence="2 3" key="2">
    <citation type="submission" date="2018-11" db="EMBL/GenBank/DDBJ databases">
        <authorList>
            <consortium name="Pathogen Informatics"/>
        </authorList>
    </citation>
    <scope>NUCLEOTIDE SEQUENCE [LARGE SCALE GENOMIC DNA]</scope>
</reference>
<protein>
    <submittedName>
        <fullName evidence="2 4">Uncharacterized protein</fullName>
    </submittedName>
</protein>
<name>A0A0M3K1J6_ANISI</name>
<reference evidence="4" key="1">
    <citation type="submission" date="2017-02" db="UniProtKB">
        <authorList>
            <consortium name="WormBaseParasite"/>
        </authorList>
    </citation>
    <scope>IDENTIFICATION</scope>
</reference>
<sequence>MKTTQHNNDDLVAVAGTLGGGGVRNSLDSDEMTNDHYNRIASSQFDRNERREGGGLKPDNATIEYNSGRTSNRSTDRSEHNDGRGRDATRRKMVK</sequence>
<evidence type="ECO:0000313" key="3">
    <source>
        <dbReference type="Proteomes" id="UP000267096"/>
    </source>
</evidence>
<feature type="compositionally biased region" description="Basic and acidic residues" evidence="1">
    <location>
        <begin position="74"/>
        <end position="95"/>
    </location>
</feature>
<dbReference type="EMBL" id="UYRR01031636">
    <property type="protein sequence ID" value="VDK51615.1"/>
    <property type="molecule type" value="Genomic_DNA"/>
</dbReference>
<feature type="region of interest" description="Disordered" evidence="1">
    <location>
        <begin position="1"/>
        <end position="95"/>
    </location>
</feature>
<organism evidence="4">
    <name type="scientific">Anisakis simplex</name>
    <name type="common">Herring worm</name>
    <dbReference type="NCBI Taxonomy" id="6269"/>
    <lineage>
        <taxon>Eukaryota</taxon>
        <taxon>Metazoa</taxon>
        <taxon>Ecdysozoa</taxon>
        <taxon>Nematoda</taxon>
        <taxon>Chromadorea</taxon>
        <taxon>Rhabditida</taxon>
        <taxon>Spirurina</taxon>
        <taxon>Ascaridomorpha</taxon>
        <taxon>Ascaridoidea</taxon>
        <taxon>Anisakidae</taxon>
        <taxon>Anisakis</taxon>
        <taxon>Anisakis simplex complex</taxon>
    </lineage>
</organism>
<proteinExistence type="predicted"/>
<dbReference type="Proteomes" id="UP000267096">
    <property type="component" value="Unassembled WGS sequence"/>
</dbReference>
<dbReference type="AlphaFoldDB" id="A0A0M3K1J6"/>
<accession>A0A0M3K1J6</accession>
<dbReference type="WBParaSite" id="ASIM_0001474201-mRNA-1">
    <property type="protein sequence ID" value="ASIM_0001474201-mRNA-1"/>
    <property type="gene ID" value="ASIM_0001474201"/>
</dbReference>
<evidence type="ECO:0000313" key="4">
    <source>
        <dbReference type="WBParaSite" id="ASIM_0001474201-mRNA-1"/>
    </source>
</evidence>
<evidence type="ECO:0000313" key="2">
    <source>
        <dbReference type="EMBL" id="VDK51615.1"/>
    </source>
</evidence>
<feature type="compositionally biased region" description="Polar residues" evidence="1">
    <location>
        <begin position="63"/>
        <end position="73"/>
    </location>
</feature>
<keyword evidence="3" id="KW-1185">Reference proteome</keyword>
<evidence type="ECO:0000256" key="1">
    <source>
        <dbReference type="SAM" id="MobiDB-lite"/>
    </source>
</evidence>